<dbReference type="InterPro" id="IPR046744">
    <property type="entry name" value="DUF6794"/>
</dbReference>
<feature type="domain" description="DUF6794" evidence="1">
    <location>
        <begin position="20"/>
        <end position="96"/>
    </location>
</feature>
<organism evidence="2 3">
    <name type="scientific">Limnoglobus roseus</name>
    <dbReference type="NCBI Taxonomy" id="2598579"/>
    <lineage>
        <taxon>Bacteria</taxon>
        <taxon>Pseudomonadati</taxon>
        <taxon>Planctomycetota</taxon>
        <taxon>Planctomycetia</taxon>
        <taxon>Gemmatales</taxon>
        <taxon>Gemmataceae</taxon>
        <taxon>Limnoglobus</taxon>
    </lineage>
</organism>
<dbReference type="Pfam" id="PF20594">
    <property type="entry name" value="DUF6794"/>
    <property type="match status" value="1"/>
</dbReference>
<evidence type="ECO:0000259" key="1">
    <source>
        <dbReference type="Pfam" id="PF20594"/>
    </source>
</evidence>
<evidence type="ECO:0000313" key="2">
    <source>
        <dbReference type="EMBL" id="QEL17584.1"/>
    </source>
</evidence>
<name>A0A5C1AKA4_9BACT</name>
<keyword evidence="3" id="KW-1185">Reference proteome</keyword>
<accession>A0A5C1AKA4</accession>
<dbReference type="AlphaFoldDB" id="A0A5C1AKA4"/>
<dbReference type="Proteomes" id="UP000324974">
    <property type="component" value="Chromosome"/>
</dbReference>
<dbReference type="KEGG" id="lrs:PX52LOC_04580"/>
<protein>
    <recommendedName>
        <fullName evidence="1">DUF6794 domain-containing protein</fullName>
    </recommendedName>
</protein>
<evidence type="ECO:0000313" key="3">
    <source>
        <dbReference type="Proteomes" id="UP000324974"/>
    </source>
</evidence>
<gene>
    <name evidence="2" type="ORF">PX52LOC_04580</name>
</gene>
<proteinExistence type="predicted"/>
<reference evidence="3" key="1">
    <citation type="submission" date="2019-08" db="EMBL/GenBank/DDBJ databases">
        <title>Limnoglobus roseus gen. nov., sp. nov., a novel freshwater planctomycete with a giant genome from the family Gemmataceae.</title>
        <authorList>
            <person name="Kulichevskaya I.S."/>
            <person name="Naumoff D.G."/>
            <person name="Miroshnikov K."/>
            <person name="Ivanova A."/>
            <person name="Philippov D.A."/>
            <person name="Hakobyan A."/>
            <person name="Rijpstra I.C."/>
            <person name="Sinninghe Damste J.S."/>
            <person name="Liesack W."/>
            <person name="Dedysh S.N."/>
        </authorList>
    </citation>
    <scope>NUCLEOTIDE SEQUENCE [LARGE SCALE GENOMIC DNA]</scope>
    <source>
        <strain evidence="3">PX52</strain>
    </source>
</reference>
<dbReference type="RefSeq" id="WP_149112174.1">
    <property type="nucleotide sequence ID" value="NZ_CP042425.1"/>
</dbReference>
<dbReference type="OrthoDB" id="8781471at2"/>
<sequence>MTPTNESPLFGRLNQWRARPVSVTEAADAIDAGLAPAERTALRVCPFKFLSQFDYTLGVVIRNRLGLWNEGRMVDVDGQLVTCPDMAAQLVIEELWFRERQQQVAPDPVAVKASVVAAMRSTLGTGLHVTRPAGSRF</sequence>
<dbReference type="EMBL" id="CP042425">
    <property type="protein sequence ID" value="QEL17584.1"/>
    <property type="molecule type" value="Genomic_DNA"/>
</dbReference>